<feature type="compositionally biased region" description="Low complexity" evidence="1">
    <location>
        <begin position="55"/>
        <end position="78"/>
    </location>
</feature>
<organism evidence="3 4">
    <name type="scientific">Pythium insidiosum</name>
    <name type="common">Pythiosis disease agent</name>
    <dbReference type="NCBI Taxonomy" id="114742"/>
    <lineage>
        <taxon>Eukaryota</taxon>
        <taxon>Sar</taxon>
        <taxon>Stramenopiles</taxon>
        <taxon>Oomycota</taxon>
        <taxon>Peronosporomycetes</taxon>
        <taxon>Pythiales</taxon>
        <taxon>Pythiaceae</taxon>
        <taxon>Pythium</taxon>
    </lineage>
</organism>
<keyword evidence="4" id="KW-1185">Reference proteome</keyword>
<evidence type="ECO:0000313" key="3">
    <source>
        <dbReference type="EMBL" id="KAJ0400546.1"/>
    </source>
</evidence>
<feature type="transmembrane region" description="Helical" evidence="2">
    <location>
        <begin position="291"/>
        <end position="311"/>
    </location>
</feature>
<evidence type="ECO:0000313" key="4">
    <source>
        <dbReference type="Proteomes" id="UP001209570"/>
    </source>
</evidence>
<protein>
    <recommendedName>
        <fullName evidence="5">Transmembrane protein</fullName>
    </recommendedName>
</protein>
<feature type="transmembrane region" description="Helical" evidence="2">
    <location>
        <begin position="267"/>
        <end position="284"/>
    </location>
</feature>
<feature type="transmembrane region" description="Helical" evidence="2">
    <location>
        <begin position="630"/>
        <end position="648"/>
    </location>
</feature>
<feature type="region of interest" description="Disordered" evidence="1">
    <location>
        <begin position="1"/>
        <end position="96"/>
    </location>
</feature>
<feature type="transmembrane region" description="Helical" evidence="2">
    <location>
        <begin position="654"/>
        <end position="673"/>
    </location>
</feature>
<name>A0AAD5Q685_PYTIN</name>
<evidence type="ECO:0000256" key="1">
    <source>
        <dbReference type="SAM" id="MobiDB-lite"/>
    </source>
</evidence>
<feature type="transmembrane region" description="Helical" evidence="2">
    <location>
        <begin position="170"/>
        <end position="192"/>
    </location>
</feature>
<gene>
    <name evidence="3" type="ORF">P43SY_008409</name>
</gene>
<dbReference type="AlphaFoldDB" id="A0AAD5Q685"/>
<feature type="transmembrane region" description="Helical" evidence="2">
    <location>
        <begin position="242"/>
        <end position="261"/>
    </location>
</feature>
<comment type="caution">
    <text evidence="3">The sequence shown here is derived from an EMBL/GenBank/DDBJ whole genome shotgun (WGS) entry which is preliminary data.</text>
</comment>
<accession>A0AAD5Q685</accession>
<feature type="transmembrane region" description="Helical" evidence="2">
    <location>
        <begin position="323"/>
        <end position="342"/>
    </location>
</feature>
<evidence type="ECO:0008006" key="5">
    <source>
        <dbReference type="Google" id="ProtNLM"/>
    </source>
</evidence>
<keyword evidence="2" id="KW-0812">Transmembrane</keyword>
<feature type="compositionally biased region" description="Low complexity" evidence="1">
    <location>
        <begin position="37"/>
        <end position="47"/>
    </location>
</feature>
<feature type="region of interest" description="Disordered" evidence="1">
    <location>
        <begin position="724"/>
        <end position="747"/>
    </location>
</feature>
<feature type="transmembrane region" description="Helical" evidence="2">
    <location>
        <begin position="212"/>
        <end position="235"/>
    </location>
</feature>
<evidence type="ECO:0000256" key="2">
    <source>
        <dbReference type="SAM" id="Phobius"/>
    </source>
</evidence>
<dbReference type="EMBL" id="JAKCXM010000152">
    <property type="protein sequence ID" value="KAJ0400546.1"/>
    <property type="molecule type" value="Genomic_DNA"/>
</dbReference>
<sequence length="779" mass="87911">MDDPRPSDLKPSLSAPEGTTTPVIMEERSSSFVEMAPPLHAQQEQQQQPPPPPQQLRQRSSSKRSAASRSQSQSQSRQPLRDSAVSRPSHATVYNETDANEMILRANAPPNYSGGFDAIMKQIKAKKYYTEQFQRIQMQTEMGTFLYFSDVAPTNYESNYLSIAQHSSVLRVRICCALGMLSLGLFYASEWYKGTWNADAKVGRTDDDKTVIIALTFGVIVPTFALGLLSTFTAWGRRNLENITVVVFTVVAAVMIAKKPIEKVKGPVIPLLILLIPIFGITRMRFVKSCCIGWGIFFTYLISMSVARTKVPKPDSFDSYTDISYQTINYGISVIGGMVSQYRQELLRRRNFCLQLPFSGTMDSDAIDEIKADKFKKSRLMHRWSQRFRNPEVEECFYRYWYLIDPFPYENPNSGSLHQGVFRTIRFAIYTLLLNQFVLLLQDIKFLKVKKDANVEPSDFTYAVTLRFGVTVPLYLSAALFMYFVGKAFYAKWVKEAEDAKNAALARTSQVEMEIEEAHHKQPAGLPADAQDTEGGLRMKLVVEAAIVKEKTKDRVVEVLLNKGGYVRSTQVFSSVVIACHVACMGIILLAVSTGSSGQKGGKPKPVYYMGFLNAVLFAHRSGFRVRFIYATYTTFVVALGVIIAASSLSPDYYLEYAGFVTVIFALSMMISYEEENLRRSFFVLKSIRTLEFEEWFSVVLRLQGWVRERFRRKLQEVRAKGVQKAPESADDDKKKKKKKKAEPPLVNTSAQMAQASKFGMYSQMGNIVIALIDVLTAT</sequence>
<proteinExistence type="predicted"/>
<feature type="transmembrane region" description="Helical" evidence="2">
    <location>
        <begin position="464"/>
        <end position="485"/>
    </location>
</feature>
<feature type="transmembrane region" description="Helical" evidence="2">
    <location>
        <begin position="427"/>
        <end position="444"/>
    </location>
</feature>
<keyword evidence="2" id="KW-0472">Membrane</keyword>
<reference evidence="3" key="1">
    <citation type="submission" date="2021-12" db="EMBL/GenBank/DDBJ databases">
        <title>Prjna785345.</title>
        <authorList>
            <person name="Rujirawat T."/>
            <person name="Krajaejun T."/>
        </authorList>
    </citation>
    <scope>NUCLEOTIDE SEQUENCE</scope>
    <source>
        <strain evidence="3">Pi057C3</strain>
    </source>
</reference>
<dbReference type="Proteomes" id="UP001209570">
    <property type="component" value="Unassembled WGS sequence"/>
</dbReference>
<feature type="transmembrane region" description="Helical" evidence="2">
    <location>
        <begin position="572"/>
        <end position="594"/>
    </location>
</feature>
<keyword evidence="2" id="KW-1133">Transmembrane helix</keyword>